<feature type="region of interest" description="Disordered" evidence="8">
    <location>
        <begin position="264"/>
        <end position="285"/>
    </location>
</feature>
<dbReference type="EMBL" id="RJLS01000013">
    <property type="protein sequence ID" value="RNM22517.1"/>
    <property type="molecule type" value="Genomic_DNA"/>
</dbReference>
<evidence type="ECO:0000256" key="6">
    <source>
        <dbReference type="PROSITE-ProRule" id="PRU00277"/>
    </source>
</evidence>
<evidence type="ECO:0000256" key="3">
    <source>
        <dbReference type="ARBA" id="ARBA00006577"/>
    </source>
</evidence>
<dbReference type="Gene3D" id="3.10.50.40">
    <property type="match status" value="1"/>
</dbReference>
<sequence>MKSLFKVTLLTAAMGLALSTGVMAADAAKTTDAAATSAPAAADAAKAAAGKFKSDEEAAAYALGASLGRYMDNSLKEQEKLGIKLDKQQLIQGVQDAFADKSKLSDEEIEKTLQSFEGRVKEAAQAKMQQDAKDNADKGTKFRDAFAKEKGVKKTESGLLYQVEKEGTGAAPKDSDTVVVNYKGTLVDGSEFDNSYKRGEPLSFRLDGVIPGWTEGLKHVKKGGKIKLVIPPALAYGEAGVPGIPANSTLVFEVELLDIKADADAKGAAPKAEKPADDKAKKAAQ</sequence>
<reference evidence="13 14" key="1">
    <citation type="submission" date="2018-11" db="EMBL/GenBank/DDBJ databases">
        <title>Characterization of surface water Dickeya isolates.</title>
        <authorList>
            <person name="Van Gijsegem F."/>
            <person name="Pedron J."/>
        </authorList>
    </citation>
    <scope>NUCLEOTIDE SEQUENCE [LARGE SCALE GENOMIC DNA]</scope>
    <source>
        <strain evidence="11 14">FVG1-MFV-O17</strain>
        <strain evidence="12 13">FVG10-MFV-A16</strain>
    </source>
</reference>
<dbReference type="InterPro" id="IPR046357">
    <property type="entry name" value="PPIase_dom_sf"/>
</dbReference>
<accession>A0A3N0FRR9</accession>
<gene>
    <name evidence="11" type="ORF">EF878_19145</name>
    <name evidence="12" type="ORF">EFS38_13770</name>
</gene>
<evidence type="ECO:0000256" key="9">
    <source>
        <dbReference type="SAM" id="SignalP"/>
    </source>
</evidence>
<evidence type="ECO:0000313" key="14">
    <source>
        <dbReference type="Proteomes" id="UP000276061"/>
    </source>
</evidence>
<comment type="catalytic activity">
    <reaction evidence="1 6 7">
        <text>[protein]-peptidylproline (omega=180) = [protein]-peptidylproline (omega=0)</text>
        <dbReference type="Rhea" id="RHEA:16237"/>
        <dbReference type="Rhea" id="RHEA-COMP:10747"/>
        <dbReference type="Rhea" id="RHEA-COMP:10748"/>
        <dbReference type="ChEBI" id="CHEBI:83833"/>
        <dbReference type="ChEBI" id="CHEBI:83834"/>
        <dbReference type="EC" id="5.2.1.8"/>
    </reaction>
</comment>
<keyword evidence="9" id="KW-0732">Signal</keyword>
<dbReference type="EMBL" id="RJLR01000042">
    <property type="protein sequence ID" value="RNM02787.1"/>
    <property type="molecule type" value="Genomic_DNA"/>
</dbReference>
<dbReference type="Proteomes" id="UP000276061">
    <property type="component" value="Unassembled WGS sequence"/>
</dbReference>
<dbReference type="Pfam" id="PF01346">
    <property type="entry name" value="FKBP_N"/>
    <property type="match status" value="1"/>
</dbReference>
<name>A0A3N0FRR9_9GAMM</name>
<evidence type="ECO:0000256" key="5">
    <source>
        <dbReference type="ARBA" id="ARBA00023235"/>
    </source>
</evidence>
<dbReference type="PANTHER" id="PTHR43811:SF19">
    <property type="entry name" value="39 KDA FK506-BINDING NUCLEAR PROTEIN"/>
    <property type="match status" value="1"/>
</dbReference>
<proteinExistence type="inferred from homology"/>
<comment type="function">
    <text evidence="2">PPIases accelerate the folding of proteins. It catalyzes the cis-trans isomerization of proline imidic peptide bonds in oligopeptides.</text>
</comment>
<dbReference type="Proteomes" id="UP000271870">
    <property type="component" value="Unassembled WGS sequence"/>
</dbReference>
<dbReference type="Gene3D" id="1.10.287.460">
    <property type="entry name" value="Peptidyl-prolyl cis-trans isomerase, FKBP-type, N-terminal domain"/>
    <property type="match status" value="1"/>
</dbReference>
<dbReference type="PANTHER" id="PTHR43811">
    <property type="entry name" value="FKBP-TYPE PEPTIDYL-PROLYL CIS-TRANS ISOMERASE FKPA"/>
    <property type="match status" value="1"/>
</dbReference>
<protein>
    <recommendedName>
        <fullName evidence="7">Peptidyl-prolyl cis-trans isomerase</fullName>
        <ecNumber evidence="7">5.2.1.8</ecNumber>
    </recommendedName>
</protein>
<evidence type="ECO:0000256" key="4">
    <source>
        <dbReference type="ARBA" id="ARBA00023110"/>
    </source>
</evidence>
<comment type="caution">
    <text evidence="11">The sequence shown here is derived from an EMBL/GenBank/DDBJ whole genome shotgun (WGS) entry which is preliminary data.</text>
</comment>
<keyword evidence="5 6" id="KW-0413">Isomerase</keyword>
<evidence type="ECO:0000313" key="12">
    <source>
        <dbReference type="EMBL" id="RNM22517.1"/>
    </source>
</evidence>
<feature type="domain" description="PPIase FKBP-type" evidence="10">
    <location>
        <begin position="175"/>
        <end position="260"/>
    </location>
</feature>
<feature type="chain" id="PRO_5017948252" description="Peptidyl-prolyl cis-trans isomerase" evidence="9">
    <location>
        <begin position="25"/>
        <end position="285"/>
    </location>
</feature>
<dbReference type="SUPFAM" id="SSF54534">
    <property type="entry name" value="FKBP-like"/>
    <property type="match status" value="1"/>
</dbReference>
<dbReference type="FunFam" id="3.10.50.40:FF:000004">
    <property type="entry name" value="Peptidyl-prolyl cis-trans isomerase"/>
    <property type="match status" value="1"/>
</dbReference>
<evidence type="ECO:0000313" key="13">
    <source>
        <dbReference type="Proteomes" id="UP000271870"/>
    </source>
</evidence>
<dbReference type="InterPro" id="IPR036944">
    <property type="entry name" value="PPIase_FKBP_N_sf"/>
</dbReference>
<evidence type="ECO:0000313" key="11">
    <source>
        <dbReference type="EMBL" id="RNM02787.1"/>
    </source>
</evidence>
<evidence type="ECO:0000256" key="7">
    <source>
        <dbReference type="RuleBase" id="RU003915"/>
    </source>
</evidence>
<evidence type="ECO:0000259" key="10">
    <source>
        <dbReference type="PROSITE" id="PS50059"/>
    </source>
</evidence>
<keyword evidence="13" id="KW-1185">Reference proteome</keyword>
<dbReference type="Pfam" id="PF00254">
    <property type="entry name" value="FKBP_C"/>
    <property type="match status" value="1"/>
</dbReference>
<feature type="signal peptide" evidence="9">
    <location>
        <begin position="1"/>
        <end position="24"/>
    </location>
</feature>
<organism evidence="11 14">
    <name type="scientific">Dickeya undicola</name>
    <dbReference type="NCBI Taxonomy" id="1577887"/>
    <lineage>
        <taxon>Bacteria</taxon>
        <taxon>Pseudomonadati</taxon>
        <taxon>Pseudomonadota</taxon>
        <taxon>Gammaproteobacteria</taxon>
        <taxon>Enterobacterales</taxon>
        <taxon>Pectobacteriaceae</taxon>
        <taxon>Dickeya</taxon>
    </lineage>
</organism>
<evidence type="ECO:0000256" key="8">
    <source>
        <dbReference type="SAM" id="MobiDB-lite"/>
    </source>
</evidence>
<dbReference type="PROSITE" id="PS50059">
    <property type="entry name" value="FKBP_PPIASE"/>
    <property type="match status" value="1"/>
</dbReference>
<keyword evidence="4 6" id="KW-0697">Rotamase</keyword>
<dbReference type="GO" id="GO:0003755">
    <property type="term" value="F:peptidyl-prolyl cis-trans isomerase activity"/>
    <property type="evidence" value="ECO:0007669"/>
    <property type="project" value="UniProtKB-UniRule"/>
</dbReference>
<dbReference type="InterPro" id="IPR000774">
    <property type="entry name" value="PPIase_FKBP_N"/>
</dbReference>
<evidence type="ECO:0000256" key="1">
    <source>
        <dbReference type="ARBA" id="ARBA00000971"/>
    </source>
</evidence>
<dbReference type="AlphaFoldDB" id="A0A3N0FRR9"/>
<dbReference type="NCBIfam" id="NF008150">
    <property type="entry name" value="PRK10902.1"/>
    <property type="match status" value="1"/>
</dbReference>
<dbReference type="InterPro" id="IPR001179">
    <property type="entry name" value="PPIase_FKBP_dom"/>
</dbReference>
<evidence type="ECO:0000256" key="2">
    <source>
        <dbReference type="ARBA" id="ARBA00002388"/>
    </source>
</evidence>
<dbReference type="GO" id="GO:0006457">
    <property type="term" value="P:protein folding"/>
    <property type="evidence" value="ECO:0007669"/>
    <property type="project" value="InterPro"/>
</dbReference>
<comment type="similarity">
    <text evidence="3 7">Belongs to the FKBP-type PPIase family.</text>
</comment>
<dbReference type="OrthoDB" id="9814548at2"/>
<dbReference type="RefSeq" id="WP_033570872.1">
    <property type="nucleotide sequence ID" value="NZ_JBPWOM010000057.1"/>
</dbReference>
<dbReference type="EC" id="5.2.1.8" evidence="7"/>